<dbReference type="GeneID" id="43585320"/>
<dbReference type="EMBL" id="CP144055">
    <property type="protein sequence ID" value="WWD18378.1"/>
    <property type="molecule type" value="Genomic_DNA"/>
</dbReference>
<keyword evidence="3" id="KW-1185">Reference proteome</keyword>
<organism evidence="2 3">
    <name type="scientific">Kwoniella shandongensis</name>
    <dbReference type="NCBI Taxonomy" id="1734106"/>
    <lineage>
        <taxon>Eukaryota</taxon>
        <taxon>Fungi</taxon>
        <taxon>Dikarya</taxon>
        <taxon>Basidiomycota</taxon>
        <taxon>Agaricomycotina</taxon>
        <taxon>Tremellomycetes</taxon>
        <taxon>Tremellales</taxon>
        <taxon>Cryptococcaceae</taxon>
        <taxon>Kwoniella</taxon>
    </lineage>
</organism>
<proteinExistence type="predicted"/>
<evidence type="ECO:0000256" key="1">
    <source>
        <dbReference type="SAM" id="MobiDB-lite"/>
    </source>
</evidence>
<feature type="compositionally biased region" description="Low complexity" evidence="1">
    <location>
        <begin position="212"/>
        <end position="232"/>
    </location>
</feature>
<feature type="compositionally biased region" description="Low complexity" evidence="1">
    <location>
        <begin position="192"/>
        <end position="201"/>
    </location>
</feature>
<evidence type="ECO:0000313" key="3">
    <source>
        <dbReference type="Proteomes" id="UP000322225"/>
    </source>
</evidence>
<evidence type="ECO:0000313" key="2">
    <source>
        <dbReference type="EMBL" id="WWD18378.1"/>
    </source>
</evidence>
<gene>
    <name evidence="2" type="ORF">CI109_102828</name>
</gene>
<reference evidence="2" key="1">
    <citation type="submission" date="2017-08" db="EMBL/GenBank/DDBJ databases">
        <authorList>
            <person name="Cuomo C."/>
            <person name="Billmyre B."/>
            <person name="Heitman J."/>
        </authorList>
    </citation>
    <scope>NUCLEOTIDE SEQUENCE</scope>
    <source>
        <strain evidence="2">CBS 12478</strain>
    </source>
</reference>
<feature type="region of interest" description="Disordered" evidence="1">
    <location>
        <begin position="140"/>
        <end position="232"/>
    </location>
</feature>
<dbReference type="KEGG" id="ksn:43585320"/>
<accession>A0A5M6C8F2</accession>
<name>A0A5M6C8F2_9TREE</name>
<dbReference type="Proteomes" id="UP000322225">
    <property type="component" value="Chromosome 5"/>
</dbReference>
<sequence length="232" mass="24781">MTSHASSLQSRAVRLIPRLQAETGIDFEPVFRNLASRASAISSLSRVEKNYLASEVSAQYSAIGREAPRGLEDYLSRYGTRSSSGEPREEVIRMVNDVKAQSEAFGKITDEGLKNEMLSLVGDACDQFFGMDVNSSNAHTRPSGHFRHGSLDKSSQDWNSNSSYSSSGSSDSGSDGSGSYYSRNRQRGHTPSWSSANSSASGVYSGPYSPTSSCASFGGSMSRSSGGAISVY</sequence>
<protein>
    <submittedName>
        <fullName evidence="2">Uncharacterized protein</fullName>
    </submittedName>
</protein>
<dbReference type="AlphaFoldDB" id="A0A5M6C8F2"/>
<reference evidence="2" key="2">
    <citation type="submission" date="2024-01" db="EMBL/GenBank/DDBJ databases">
        <title>Comparative genomics of Cryptococcus and Kwoniella reveals pathogenesis evolution and contrasting modes of karyotype evolution via chromosome fusion or intercentromeric recombination.</title>
        <authorList>
            <person name="Coelho M.A."/>
            <person name="David-Palma M."/>
            <person name="Shea T."/>
            <person name="Bowers K."/>
            <person name="McGinley-Smith S."/>
            <person name="Mohammad A.W."/>
            <person name="Gnirke A."/>
            <person name="Yurkov A.M."/>
            <person name="Nowrousian M."/>
            <person name="Sun S."/>
            <person name="Cuomo C.A."/>
            <person name="Heitman J."/>
        </authorList>
    </citation>
    <scope>NUCLEOTIDE SEQUENCE</scope>
    <source>
        <strain evidence="2">CBS 12478</strain>
    </source>
</reference>
<dbReference type="RefSeq" id="XP_031864109.1">
    <property type="nucleotide sequence ID" value="XM_032001219.1"/>
</dbReference>
<feature type="compositionally biased region" description="Low complexity" evidence="1">
    <location>
        <begin position="156"/>
        <end position="182"/>
    </location>
</feature>